<dbReference type="PANTHER" id="PTHR21197">
    <property type="entry name" value="UDP-GALACTOPYRANOSE MUTASE"/>
    <property type="match status" value="1"/>
</dbReference>
<feature type="domain" description="Amine oxidase" evidence="1">
    <location>
        <begin position="179"/>
        <end position="351"/>
    </location>
</feature>
<evidence type="ECO:0000313" key="3">
    <source>
        <dbReference type="Proteomes" id="UP000777265"/>
    </source>
</evidence>
<protein>
    <submittedName>
        <fullName evidence="2">NAD(P)-binding protein</fullName>
    </submittedName>
</protein>
<dbReference type="AlphaFoldDB" id="A0A971S2L6"/>
<reference evidence="2" key="1">
    <citation type="journal article" date="2020" name="Biotechnol. Biofuels">
        <title>New insights from the biogas microbiome by comprehensive genome-resolved metagenomics of nearly 1600 species originating from multiple anaerobic digesters.</title>
        <authorList>
            <person name="Campanaro S."/>
            <person name="Treu L."/>
            <person name="Rodriguez-R L.M."/>
            <person name="Kovalovszki A."/>
            <person name="Ziels R.M."/>
            <person name="Maus I."/>
            <person name="Zhu X."/>
            <person name="Kougias P.G."/>
            <person name="Basile A."/>
            <person name="Luo G."/>
            <person name="Schluter A."/>
            <person name="Konstantinidis K.T."/>
            <person name="Angelidaki I."/>
        </authorList>
    </citation>
    <scope>NUCLEOTIDE SEQUENCE</scope>
    <source>
        <strain evidence="2">AS06rmzACSIP_7</strain>
    </source>
</reference>
<dbReference type="Proteomes" id="UP000777265">
    <property type="component" value="Unassembled WGS sequence"/>
</dbReference>
<evidence type="ECO:0000313" key="2">
    <source>
        <dbReference type="EMBL" id="NLW36784.1"/>
    </source>
</evidence>
<dbReference type="Gene3D" id="3.50.50.60">
    <property type="entry name" value="FAD/NAD(P)-binding domain"/>
    <property type="match status" value="1"/>
</dbReference>
<dbReference type="Pfam" id="PF01593">
    <property type="entry name" value="Amino_oxidase"/>
    <property type="match status" value="1"/>
</dbReference>
<dbReference type="SUPFAM" id="SSF51905">
    <property type="entry name" value="FAD/NAD(P)-binding domain"/>
    <property type="match status" value="1"/>
</dbReference>
<dbReference type="GO" id="GO:0050660">
    <property type="term" value="F:flavin adenine dinucleotide binding"/>
    <property type="evidence" value="ECO:0007669"/>
    <property type="project" value="TreeGrafter"/>
</dbReference>
<dbReference type="EMBL" id="JAAYEE010000295">
    <property type="protein sequence ID" value="NLW36784.1"/>
    <property type="molecule type" value="Genomic_DNA"/>
</dbReference>
<dbReference type="InterPro" id="IPR002937">
    <property type="entry name" value="Amino_oxidase"/>
</dbReference>
<proteinExistence type="predicted"/>
<dbReference type="GO" id="GO:0005829">
    <property type="term" value="C:cytosol"/>
    <property type="evidence" value="ECO:0007669"/>
    <property type="project" value="TreeGrafter"/>
</dbReference>
<accession>A0A971S2L6</accession>
<sequence length="426" mass="48112">MRIGILGGGLSGLGLQRFLKHESEVLEKQERVGGLCRTLYKDGFYYDIGGHILFSKDDRITAFTRDILGENINNCRRNNKILYKGRYVKYPFENGLGMLDKEDIFECLLGYLNNGHSDPCNFEEWILHTFGDGISEKYLIPYNRKIWKAPLKEMGMEWVERIPKPPLEDVIKSAVGIETEGYTHQLFFDYPSYGGIEALVKAIIEKDAEITTGYEVKKISRKGRGYIVSDGTTEKEYDRIVLTIPIKEAIQCIADVPENVLRAAAALRHNSVRIVLVGVNNESLLDKTAVYIPDPSVAAHRICYMGSFSRSNVPVGKSSLVAEISTYKGHEFHEMSDASLMEIVASDLDRLGVIRKNEITAADITNIEYGYIVYDLKCTANLDKVKGYLSSMGIEMLGRFGEFDYINMDEVIRRSMSMAKRLNGIE</sequence>
<name>A0A971S2L6_9BACT</name>
<dbReference type="InterPro" id="IPR036188">
    <property type="entry name" value="FAD/NAD-bd_sf"/>
</dbReference>
<gene>
    <name evidence="2" type="ORF">GXY80_15105</name>
</gene>
<dbReference type="GO" id="GO:0016491">
    <property type="term" value="F:oxidoreductase activity"/>
    <property type="evidence" value="ECO:0007669"/>
    <property type="project" value="InterPro"/>
</dbReference>
<organism evidence="2 3">
    <name type="scientific">Syntrophorhabdus aromaticivorans</name>
    <dbReference type="NCBI Taxonomy" id="328301"/>
    <lineage>
        <taxon>Bacteria</taxon>
        <taxon>Pseudomonadati</taxon>
        <taxon>Thermodesulfobacteriota</taxon>
        <taxon>Syntrophorhabdia</taxon>
        <taxon>Syntrophorhabdales</taxon>
        <taxon>Syntrophorhabdaceae</taxon>
        <taxon>Syntrophorhabdus</taxon>
    </lineage>
</organism>
<dbReference type="Pfam" id="PF13450">
    <property type="entry name" value="NAD_binding_8"/>
    <property type="match status" value="1"/>
</dbReference>
<reference evidence="2" key="2">
    <citation type="submission" date="2020-01" db="EMBL/GenBank/DDBJ databases">
        <authorList>
            <person name="Campanaro S."/>
        </authorList>
    </citation>
    <scope>NUCLEOTIDE SEQUENCE</scope>
    <source>
        <strain evidence="2">AS06rmzACSIP_7</strain>
    </source>
</reference>
<evidence type="ECO:0000259" key="1">
    <source>
        <dbReference type="Pfam" id="PF01593"/>
    </source>
</evidence>
<dbReference type="GO" id="GO:0008767">
    <property type="term" value="F:UDP-galactopyranose mutase activity"/>
    <property type="evidence" value="ECO:0007669"/>
    <property type="project" value="TreeGrafter"/>
</dbReference>
<dbReference type="PANTHER" id="PTHR21197:SF0">
    <property type="entry name" value="UDP-GALACTOPYRANOSE MUTASE"/>
    <property type="match status" value="1"/>
</dbReference>
<comment type="caution">
    <text evidence="2">The sequence shown here is derived from an EMBL/GenBank/DDBJ whole genome shotgun (WGS) entry which is preliminary data.</text>
</comment>